<dbReference type="Pfam" id="PF12802">
    <property type="entry name" value="MarR_2"/>
    <property type="match status" value="1"/>
</dbReference>
<dbReference type="OrthoDB" id="9799663at2"/>
<feature type="domain" description="HTH marR-type" evidence="2">
    <location>
        <begin position="9"/>
        <end position="142"/>
    </location>
</feature>
<dbReference type="Gene3D" id="1.10.10.10">
    <property type="entry name" value="Winged helix-like DNA-binding domain superfamily/Winged helix DNA-binding domain"/>
    <property type="match status" value="1"/>
</dbReference>
<dbReference type="PANTHER" id="PTHR33164">
    <property type="entry name" value="TRANSCRIPTIONAL REGULATOR, MARR FAMILY"/>
    <property type="match status" value="1"/>
</dbReference>
<dbReference type="InterPro" id="IPR036390">
    <property type="entry name" value="WH_DNA-bd_sf"/>
</dbReference>
<reference evidence="3 4" key="1">
    <citation type="submission" date="2018-03" db="EMBL/GenBank/DDBJ databases">
        <title>Aerobic endospore-forming bacteria genome sequencing and assembly.</title>
        <authorList>
            <person name="Cavalcante D.A."/>
            <person name="Driks A."/>
            <person name="Putonti C."/>
            <person name="De-Souza M.T."/>
        </authorList>
    </citation>
    <scope>NUCLEOTIDE SEQUENCE [LARGE SCALE GENOMIC DNA]</scope>
    <source>
        <strain evidence="3 4">SDF0037</strain>
    </source>
</reference>
<gene>
    <name evidence="3" type="ORF">C7Y47_21270</name>
</gene>
<dbReference type="InterPro" id="IPR039422">
    <property type="entry name" value="MarR/SlyA-like"/>
</dbReference>
<dbReference type="Proteomes" id="UP000317944">
    <property type="component" value="Unassembled WGS sequence"/>
</dbReference>
<proteinExistence type="predicted"/>
<accession>A0A544U8Q0</accession>
<evidence type="ECO:0000259" key="2">
    <source>
        <dbReference type="PROSITE" id="PS50995"/>
    </source>
</evidence>
<dbReference type="GO" id="GO:0006950">
    <property type="term" value="P:response to stress"/>
    <property type="evidence" value="ECO:0007669"/>
    <property type="project" value="TreeGrafter"/>
</dbReference>
<dbReference type="AlphaFoldDB" id="A0A544U8Q0"/>
<dbReference type="GO" id="GO:0003677">
    <property type="term" value="F:DNA binding"/>
    <property type="evidence" value="ECO:0007669"/>
    <property type="project" value="UniProtKB-KW"/>
</dbReference>
<keyword evidence="1" id="KW-0238">DNA-binding</keyword>
<organism evidence="3 4">
    <name type="scientific">Lysinibacillus sphaericus</name>
    <name type="common">Bacillus sphaericus</name>
    <dbReference type="NCBI Taxonomy" id="1421"/>
    <lineage>
        <taxon>Bacteria</taxon>
        <taxon>Bacillati</taxon>
        <taxon>Bacillota</taxon>
        <taxon>Bacilli</taxon>
        <taxon>Bacillales</taxon>
        <taxon>Bacillaceae</taxon>
        <taxon>Lysinibacillus</taxon>
    </lineage>
</organism>
<dbReference type="SUPFAM" id="SSF46785">
    <property type="entry name" value="Winged helix' DNA-binding domain"/>
    <property type="match status" value="1"/>
</dbReference>
<evidence type="ECO:0000313" key="4">
    <source>
        <dbReference type="Proteomes" id="UP000317944"/>
    </source>
</evidence>
<dbReference type="InterPro" id="IPR000835">
    <property type="entry name" value="HTH_MarR-typ"/>
</dbReference>
<dbReference type="GO" id="GO:0003700">
    <property type="term" value="F:DNA-binding transcription factor activity"/>
    <property type="evidence" value="ECO:0007669"/>
    <property type="project" value="InterPro"/>
</dbReference>
<name>A0A544U8Q0_LYSSH</name>
<dbReference type="PROSITE" id="PS50995">
    <property type="entry name" value="HTH_MARR_2"/>
    <property type="match status" value="1"/>
</dbReference>
<dbReference type="InterPro" id="IPR036388">
    <property type="entry name" value="WH-like_DNA-bd_sf"/>
</dbReference>
<dbReference type="SMART" id="SM00347">
    <property type="entry name" value="HTH_MARR"/>
    <property type="match status" value="1"/>
</dbReference>
<dbReference type="PRINTS" id="PR00598">
    <property type="entry name" value="HTHMARR"/>
</dbReference>
<protein>
    <submittedName>
        <fullName evidence="3">MarR family transcriptional regulator</fullName>
    </submittedName>
</protein>
<evidence type="ECO:0000313" key="3">
    <source>
        <dbReference type="EMBL" id="TQR28475.1"/>
    </source>
</evidence>
<sequence length="148" mass="16995">MEKERDEMYLDIMLDVFRASSLLRRIGGGLAQQVGLKSAQQWMILGTILREEEVTLKELRLDTLVTKQTITGLVERLQNGEYLETFPDAEDRRITRARLTSKGKGTMRQIKPLCEESNRNSFSVLTDEELESLSSTLSKLVQHLNHEE</sequence>
<dbReference type="PANTHER" id="PTHR33164:SF89">
    <property type="entry name" value="MARR FAMILY REGULATORY PROTEIN"/>
    <property type="match status" value="1"/>
</dbReference>
<evidence type="ECO:0000256" key="1">
    <source>
        <dbReference type="ARBA" id="ARBA00023125"/>
    </source>
</evidence>
<comment type="caution">
    <text evidence="3">The sequence shown here is derived from an EMBL/GenBank/DDBJ whole genome shotgun (WGS) entry which is preliminary data.</text>
</comment>
<dbReference type="EMBL" id="SADV01000028">
    <property type="protein sequence ID" value="TQR28475.1"/>
    <property type="molecule type" value="Genomic_DNA"/>
</dbReference>
<dbReference type="RefSeq" id="WP_142510569.1">
    <property type="nucleotide sequence ID" value="NZ_SADV01000028.1"/>
</dbReference>